<keyword evidence="3" id="KW-1185">Reference proteome</keyword>
<evidence type="ECO:0000313" key="2">
    <source>
        <dbReference type="EMBL" id="CAK0868019.1"/>
    </source>
</evidence>
<comment type="caution">
    <text evidence="2">The sequence shown here is derived from an EMBL/GenBank/DDBJ whole genome shotgun (WGS) entry which is preliminary data.</text>
</comment>
<feature type="compositionally biased region" description="Polar residues" evidence="1">
    <location>
        <begin position="90"/>
        <end position="103"/>
    </location>
</feature>
<reference evidence="2" key="1">
    <citation type="submission" date="2023-10" db="EMBL/GenBank/DDBJ databases">
        <authorList>
            <person name="Chen Y."/>
            <person name="Shah S."/>
            <person name="Dougan E. K."/>
            <person name="Thang M."/>
            <person name="Chan C."/>
        </authorList>
    </citation>
    <scope>NUCLEOTIDE SEQUENCE [LARGE SCALE GENOMIC DNA]</scope>
</reference>
<organism evidence="2 3">
    <name type="scientific">Prorocentrum cordatum</name>
    <dbReference type="NCBI Taxonomy" id="2364126"/>
    <lineage>
        <taxon>Eukaryota</taxon>
        <taxon>Sar</taxon>
        <taxon>Alveolata</taxon>
        <taxon>Dinophyceae</taxon>
        <taxon>Prorocentrales</taxon>
        <taxon>Prorocentraceae</taxon>
        <taxon>Prorocentrum</taxon>
    </lineage>
</organism>
<protein>
    <submittedName>
        <fullName evidence="2">Uncharacterized protein</fullName>
    </submittedName>
</protein>
<name>A0ABN9V7C3_9DINO</name>
<evidence type="ECO:0000313" key="3">
    <source>
        <dbReference type="Proteomes" id="UP001189429"/>
    </source>
</evidence>
<feature type="region of interest" description="Disordered" evidence="1">
    <location>
        <begin position="90"/>
        <end position="120"/>
    </location>
</feature>
<dbReference type="EMBL" id="CAUYUJ010016706">
    <property type="protein sequence ID" value="CAK0868019.1"/>
    <property type="molecule type" value="Genomic_DNA"/>
</dbReference>
<dbReference type="Proteomes" id="UP001189429">
    <property type="component" value="Unassembled WGS sequence"/>
</dbReference>
<proteinExistence type="predicted"/>
<accession>A0ABN9V7C3</accession>
<gene>
    <name evidence="2" type="ORF">PCOR1329_LOCUS54814</name>
</gene>
<evidence type="ECO:0000256" key="1">
    <source>
        <dbReference type="SAM" id="MobiDB-lite"/>
    </source>
</evidence>
<sequence length="203" mass="22783">MPTRRRKWAARQCVACSSTGILVLMPDRTAKTVRPRSRPHVLSAMRREWAKPIATQCIRPLRRMECPPRTVEHARAYDYTWERALQQTVRRSGQPMHTGTRTPCRTPGAVSPAPCLRPGRTTKISAVRGEEGERGTRAGLVVLPLGARSEARRSRPCRGACLVHEEASPTWRGEERPTCRAPHESLRGVSPAGLRLWKGQERA</sequence>